<gene>
    <name evidence="8" type="ORF">GJE22_02545</name>
</gene>
<dbReference type="EMBL" id="VTFZ01000002">
    <property type="protein sequence ID" value="MRX79493.1"/>
    <property type="molecule type" value="Genomic_DNA"/>
</dbReference>
<dbReference type="GO" id="GO:0071555">
    <property type="term" value="P:cell wall organization"/>
    <property type="evidence" value="ECO:0007669"/>
    <property type="project" value="UniProtKB-KW"/>
</dbReference>
<keyword evidence="2 8" id="KW-0808">Transferase</keyword>
<dbReference type="PANTHER" id="PTHR36174">
    <property type="entry name" value="LIPID II:GLYCINE GLYCYLTRANSFERASE"/>
    <property type="match status" value="1"/>
</dbReference>
<evidence type="ECO:0000313" key="8">
    <source>
        <dbReference type="EMBL" id="MRX79493.1"/>
    </source>
</evidence>
<keyword evidence="5" id="KW-0012">Acyltransferase</keyword>
<organism evidence="8 9">
    <name type="scientific">Enorma shizhengliae</name>
    <dbReference type="NCBI Taxonomy" id="2606615"/>
    <lineage>
        <taxon>Bacteria</taxon>
        <taxon>Bacillati</taxon>
        <taxon>Actinomycetota</taxon>
        <taxon>Coriobacteriia</taxon>
        <taxon>Coriobacteriales</taxon>
        <taxon>Coriobacteriaceae</taxon>
        <taxon>Enorma</taxon>
    </lineage>
</organism>
<dbReference type="Proteomes" id="UP000470010">
    <property type="component" value="Unassembled WGS sequence"/>
</dbReference>
<comment type="similarity">
    <text evidence="1">Belongs to the FemABX family.</text>
</comment>
<comment type="caution">
    <text evidence="8">The sequence shown here is derived from an EMBL/GenBank/DDBJ whole genome shotgun (WGS) entry which is preliminary data.</text>
</comment>
<dbReference type="InterPro" id="IPR016181">
    <property type="entry name" value="Acyl_CoA_acyltransferase"/>
</dbReference>
<evidence type="ECO:0000313" key="9">
    <source>
        <dbReference type="Proteomes" id="UP000470010"/>
    </source>
</evidence>
<name>A0A7K0G6Q6_9ACTN</name>
<dbReference type="PROSITE" id="PS51191">
    <property type="entry name" value="FEMABX"/>
    <property type="match status" value="1"/>
</dbReference>
<protein>
    <submittedName>
        <fullName evidence="8">GNAT family N-acetyltransferase</fullName>
    </submittedName>
</protein>
<reference evidence="9" key="1">
    <citation type="submission" date="2019-08" db="EMBL/GenBank/DDBJ databases">
        <title>Arthrobacter sp. nov., isolated from plateau pika and Tibetan wild ass.</title>
        <authorList>
            <person name="Ge Y."/>
        </authorList>
    </citation>
    <scope>NUCLEOTIDE SEQUENCE [LARGE SCALE GENOMIC DNA]</scope>
    <source>
        <strain evidence="9">HF-1365</strain>
    </source>
</reference>
<feature type="domain" description="BioF2-like acetyltransferase" evidence="7">
    <location>
        <begin position="152"/>
        <end position="283"/>
    </location>
</feature>
<keyword evidence="4" id="KW-0573">Peptidoglycan synthesis</keyword>
<dbReference type="InterPro" id="IPR050644">
    <property type="entry name" value="PG_Glycine_Bridge_Synth"/>
</dbReference>
<evidence type="ECO:0000256" key="2">
    <source>
        <dbReference type="ARBA" id="ARBA00022679"/>
    </source>
</evidence>
<dbReference type="InterPro" id="IPR003447">
    <property type="entry name" value="FEMABX"/>
</dbReference>
<proteinExistence type="inferred from homology"/>
<evidence type="ECO:0000259" key="7">
    <source>
        <dbReference type="Pfam" id="PF13480"/>
    </source>
</evidence>
<dbReference type="PANTHER" id="PTHR36174:SF1">
    <property type="entry name" value="LIPID II:GLYCINE GLYCYLTRANSFERASE"/>
    <property type="match status" value="1"/>
</dbReference>
<dbReference type="SUPFAM" id="SSF55729">
    <property type="entry name" value="Acyl-CoA N-acyltransferases (Nat)"/>
    <property type="match status" value="1"/>
</dbReference>
<evidence type="ECO:0000256" key="4">
    <source>
        <dbReference type="ARBA" id="ARBA00022984"/>
    </source>
</evidence>
<dbReference type="Gene3D" id="3.40.630.30">
    <property type="match status" value="1"/>
</dbReference>
<keyword evidence="9" id="KW-1185">Reference proteome</keyword>
<sequence length="335" mass="37235">MVVRELSREAYEQVLSACTAPVPVEQLPVWLDYQKTIEGRSPWGYCSVESDGQVIAAVAFSQFETHGYRFLRAPHGPVWIVDRTPELERAVLEAISAYVRGRDRKQVFMRMAVETPCDLACPVLSTLPYDTTVVIDLTGGDDEILARMKPRGRRDVRKALRECPAQMADETARAAEDFSEYYQVMCETGSRDGFAPAPCADYQNMVRILGAEHCRVLAARVDGKVVAWSLLTISGTLATRYYAATAIGSGRLRVADALLFFECQQAAELGCTAYDLMAIGSDFQPELKNLNEFKTKFAKEGVRAVAPDRDVPLKKAFYTALVKARGLRSAIRKAR</sequence>
<evidence type="ECO:0000256" key="3">
    <source>
        <dbReference type="ARBA" id="ARBA00022960"/>
    </source>
</evidence>
<dbReference type="InterPro" id="IPR038740">
    <property type="entry name" value="BioF2-like_GNAT_dom"/>
</dbReference>
<keyword evidence="6" id="KW-0961">Cell wall biogenesis/degradation</keyword>
<evidence type="ECO:0000256" key="5">
    <source>
        <dbReference type="ARBA" id="ARBA00023315"/>
    </source>
</evidence>
<dbReference type="GO" id="GO:0009252">
    <property type="term" value="P:peptidoglycan biosynthetic process"/>
    <property type="evidence" value="ECO:0007669"/>
    <property type="project" value="UniProtKB-KW"/>
</dbReference>
<evidence type="ECO:0000256" key="1">
    <source>
        <dbReference type="ARBA" id="ARBA00009943"/>
    </source>
</evidence>
<evidence type="ECO:0000256" key="6">
    <source>
        <dbReference type="ARBA" id="ARBA00023316"/>
    </source>
</evidence>
<dbReference type="GO" id="GO:0016755">
    <property type="term" value="F:aminoacyltransferase activity"/>
    <property type="evidence" value="ECO:0007669"/>
    <property type="project" value="InterPro"/>
</dbReference>
<keyword evidence="3" id="KW-0133">Cell shape</keyword>
<dbReference type="Pfam" id="PF13480">
    <property type="entry name" value="Acetyltransf_6"/>
    <property type="match status" value="1"/>
</dbReference>
<accession>A0A7K0G6Q6</accession>
<dbReference type="GO" id="GO:0008360">
    <property type="term" value="P:regulation of cell shape"/>
    <property type="evidence" value="ECO:0007669"/>
    <property type="project" value="UniProtKB-KW"/>
</dbReference>
<dbReference type="AlphaFoldDB" id="A0A7K0G6Q6"/>